<dbReference type="EMBL" id="JACHGN010000008">
    <property type="protein sequence ID" value="MBB5134523.1"/>
    <property type="molecule type" value="Genomic_DNA"/>
</dbReference>
<dbReference type="InterPro" id="IPR058548">
    <property type="entry name" value="MlaB-like_STAS"/>
</dbReference>
<dbReference type="Gene3D" id="3.30.750.24">
    <property type="entry name" value="STAS domain"/>
    <property type="match status" value="1"/>
</dbReference>
<evidence type="ECO:0000256" key="1">
    <source>
        <dbReference type="SAM" id="MobiDB-lite"/>
    </source>
</evidence>
<dbReference type="PROSITE" id="PS50801">
    <property type="entry name" value="STAS"/>
    <property type="match status" value="1"/>
</dbReference>
<gene>
    <name evidence="3" type="ORF">HNP84_004255</name>
</gene>
<dbReference type="AlphaFoldDB" id="A0A840P9D3"/>
<protein>
    <submittedName>
        <fullName evidence="3">Anti-anti-sigma regulatory factor</fullName>
    </submittedName>
</protein>
<evidence type="ECO:0000259" key="2">
    <source>
        <dbReference type="PROSITE" id="PS50801"/>
    </source>
</evidence>
<evidence type="ECO:0000313" key="4">
    <source>
        <dbReference type="Proteomes" id="UP000578449"/>
    </source>
</evidence>
<sequence length="159" mass="16200">MPGGRRPGIEGVPGRGAGTLAADPERNPSALAAAPNPGAGALAAAPDREVVHADHILRIVRDSAPLGRRVRFLGEIDASNASAVAEVLAEVTGGVMGGVMAGARGDAGPLTLDLSGLTFVDVAGVRALIRLCRGGWIQMENVPPHMLRLLELIPAASRP</sequence>
<dbReference type="SUPFAM" id="SSF52091">
    <property type="entry name" value="SpoIIaa-like"/>
    <property type="match status" value="1"/>
</dbReference>
<accession>A0A840P9D3</accession>
<reference evidence="3 4" key="1">
    <citation type="submission" date="2020-08" db="EMBL/GenBank/DDBJ databases">
        <title>Genomic Encyclopedia of Type Strains, Phase IV (KMG-IV): sequencing the most valuable type-strain genomes for metagenomic binning, comparative biology and taxonomic classification.</title>
        <authorList>
            <person name="Goeker M."/>
        </authorList>
    </citation>
    <scope>NUCLEOTIDE SEQUENCE [LARGE SCALE GENOMIC DNA]</scope>
    <source>
        <strain evidence="3 4">DSM 45615</strain>
    </source>
</reference>
<name>A0A840P9D3_9ACTN</name>
<comment type="caution">
    <text evidence="3">The sequence shown here is derived from an EMBL/GenBank/DDBJ whole genome shotgun (WGS) entry which is preliminary data.</text>
</comment>
<proteinExistence type="predicted"/>
<dbReference type="Proteomes" id="UP000578449">
    <property type="component" value="Unassembled WGS sequence"/>
</dbReference>
<dbReference type="RefSeq" id="WP_185051413.1">
    <property type="nucleotide sequence ID" value="NZ_BAABIX010000007.1"/>
</dbReference>
<feature type="domain" description="STAS" evidence="2">
    <location>
        <begin position="70"/>
        <end position="131"/>
    </location>
</feature>
<dbReference type="CDD" id="cd07043">
    <property type="entry name" value="STAS_anti-anti-sigma_factors"/>
    <property type="match status" value="1"/>
</dbReference>
<feature type="compositionally biased region" description="Gly residues" evidence="1">
    <location>
        <begin position="1"/>
        <end position="17"/>
    </location>
</feature>
<feature type="region of interest" description="Disordered" evidence="1">
    <location>
        <begin position="1"/>
        <end position="29"/>
    </location>
</feature>
<dbReference type="Pfam" id="PF13466">
    <property type="entry name" value="STAS_2"/>
    <property type="match status" value="1"/>
</dbReference>
<dbReference type="InterPro" id="IPR036513">
    <property type="entry name" value="STAS_dom_sf"/>
</dbReference>
<dbReference type="InterPro" id="IPR002645">
    <property type="entry name" value="STAS_dom"/>
</dbReference>
<keyword evidence="4" id="KW-1185">Reference proteome</keyword>
<organism evidence="3 4">
    <name type="scientific">Thermocatellispora tengchongensis</name>
    <dbReference type="NCBI Taxonomy" id="1073253"/>
    <lineage>
        <taxon>Bacteria</taxon>
        <taxon>Bacillati</taxon>
        <taxon>Actinomycetota</taxon>
        <taxon>Actinomycetes</taxon>
        <taxon>Streptosporangiales</taxon>
        <taxon>Streptosporangiaceae</taxon>
        <taxon>Thermocatellispora</taxon>
    </lineage>
</organism>
<evidence type="ECO:0000313" key="3">
    <source>
        <dbReference type="EMBL" id="MBB5134523.1"/>
    </source>
</evidence>